<keyword evidence="3" id="KW-0433">Leucine-rich repeat</keyword>
<dbReference type="InterPro" id="IPR001611">
    <property type="entry name" value="Leu-rich_rpt"/>
</dbReference>
<dbReference type="GO" id="GO:0005813">
    <property type="term" value="C:centrosome"/>
    <property type="evidence" value="ECO:0007669"/>
    <property type="project" value="TreeGrafter"/>
</dbReference>
<feature type="region of interest" description="Disordered" evidence="14">
    <location>
        <begin position="474"/>
        <end position="494"/>
    </location>
</feature>
<evidence type="ECO:0000256" key="7">
    <source>
        <dbReference type="ARBA" id="ARBA00023054"/>
    </source>
</evidence>
<evidence type="ECO:0000256" key="2">
    <source>
        <dbReference type="ARBA" id="ARBA00022490"/>
    </source>
</evidence>
<organism evidence="15 16">
    <name type="scientific">Paramormyrops kingsleyae</name>
    <dbReference type="NCBI Taxonomy" id="1676925"/>
    <lineage>
        <taxon>Eukaryota</taxon>
        <taxon>Metazoa</taxon>
        <taxon>Chordata</taxon>
        <taxon>Craniata</taxon>
        <taxon>Vertebrata</taxon>
        <taxon>Euteleostomi</taxon>
        <taxon>Actinopterygii</taxon>
        <taxon>Neopterygii</taxon>
        <taxon>Teleostei</taxon>
        <taxon>Osteoglossocephala</taxon>
        <taxon>Osteoglossomorpha</taxon>
        <taxon>Osteoglossiformes</taxon>
        <taxon>Mormyridae</taxon>
        <taxon>Paramormyrops</taxon>
    </lineage>
</organism>
<feature type="region of interest" description="Disordered" evidence="14">
    <location>
        <begin position="252"/>
        <end position="394"/>
    </location>
</feature>
<feature type="coiled-coil region" evidence="13">
    <location>
        <begin position="505"/>
        <end position="557"/>
    </location>
</feature>
<keyword evidence="7 13" id="KW-0175">Coiled coil</keyword>
<evidence type="ECO:0000256" key="10">
    <source>
        <dbReference type="ARBA" id="ARBA00054059"/>
    </source>
</evidence>
<dbReference type="GeneTree" id="ENSGT00940000157414"/>
<dbReference type="Proteomes" id="UP000261540">
    <property type="component" value="Unplaced"/>
</dbReference>
<evidence type="ECO:0000256" key="9">
    <source>
        <dbReference type="ARBA" id="ARBA00023306"/>
    </source>
</evidence>
<feature type="compositionally biased region" description="Basic and acidic residues" evidence="14">
    <location>
        <begin position="474"/>
        <end position="483"/>
    </location>
</feature>
<evidence type="ECO:0000313" key="15">
    <source>
        <dbReference type="Ensembl" id="ENSPKIP00000037870.1"/>
    </source>
</evidence>
<evidence type="ECO:0000256" key="1">
    <source>
        <dbReference type="ARBA" id="ARBA00004114"/>
    </source>
</evidence>
<evidence type="ECO:0000256" key="11">
    <source>
        <dbReference type="ARBA" id="ARBA00061329"/>
    </source>
</evidence>
<protein>
    <recommendedName>
        <fullName evidence="12">Leucine-rich repeat and coiled-coil domain-containing protein 1</fullName>
    </recommendedName>
</protein>
<keyword evidence="16" id="KW-1185">Reference proteome</keyword>
<feature type="coiled-coil region" evidence="13">
    <location>
        <begin position="673"/>
        <end position="925"/>
    </location>
</feature>
<keyword evidence="6" id="KW-0498">Mitosis</keyword>
<dbReference type="STRING" id="1676925.ENSPKIP00000037870"/>
<feature type="compositionally biased region" description="Basic and acidic residues" evidence="14">
    <location>
        <begin position="372"/>
        <end position="394"/>
    </location>
</feature>
<keyword evidence="4" id="KW-0132">Cell division</keyword>
<feature type="coiled-coil region" evidence="13">
    <location>
        <begin position="952"/>
        <end position="983"/>
    </location>
</feature>
<feature type="compositionally biased region" description="Low complexity" evidence="14">
    <location>
        <begin position="344"/>
        <end position="362"/>
    </location>
</feature>
<evidence type="ECO:0000256" key="14">
    <source>
        <dbReference type="SAM" id="MobiDB-lite"/>
    </source>
</evidence>
<proteinExistence type="inferred from homology"/>
<comment type="subcellular location">
    <subcellularLocation>
        <location evidence="1">Cytoplasm</location>
        <location evidence="1">Cytoskeleton</location>
        <location evidence="1">Microtubule organizing center</location>
        <location evidence="1">Centrosome</location>
        <location evidence="1">Centriole</location>
    </subcellularLocation>
</comment>
<comment type="similarity">
    <text evidence="11">Belongs to the LRRCC1 family.</text>
</comment>
<dbReference type="SMART" id="SM00365">
    <property type="entry name" value="LRR_SD22"/>
    <property type="match status" value="4"/>
</dbReference>
<dbReference type="InterPro" id="IPR032675">
    <property type="entry name" value="LRR_dom_sf"/>
</dbReference>
<sequence>MADGELSLIDKNIRSLLEIPLSSKVRSLNLHCNRISKIEGLTSAWHIRQLDLSSNQISRIQGLCSLTSLQSLNLSCNVISRVEGLQGLVNLVKLDLSYNQIGDLSGLLHLHGTQYKLKHLRLQSNHVSSMSQVLQCLLGLPSLSSVAFSADGSGNPVCDVPGYRDLILQSLPQLSSLDAVDRQGNPSPCLEECAVDIPGMEDFSEFLLSDSSIADERAGADAPQLTPSVDDTLTSLRQRMGILGATGVRECTPCGPRSTGPGICRPQVSQLFPETPSTSTSTPTLVCKPRRDTDHTSDSECDNREESCPKGGGQKSRVPAGRKGPVAPRKKNSGELKGQRSHSTSESAVSDSKSATSSGKKAPPCSSSQRVETGRAERAGLKDAECLPEEREEESFRVVVEERDQERERRWKAEQAVRKLTEQLSSLERKAGQERDIQSMALHTSDRLKEVLLKERAARVELQQQVEELRQELAQAHGREDRQQGALRSLQDTAARDEALRAQQRADEARRTQELENTVSALKRELEILRASARQHKDKLQQLHELLTSREQEHRKELEARLIPGGPEFQEAVSRAVAPVERGHAQQLADLREKVNGAQARYGELEDEFRAALTIEAGRFSEVKTALELQAAELVECRAKLSRCQQRERESGALVQELTSMVKEQKARIGELVRSKREVVTELKARLRSLEATAEEDKRQAVQVELLKQEKSKLLSQLAAQESVIEGLRAERKLWGQELAQQGASLAQDRGRFEARIEVLNAELQSLKKQSESDCTSLRIKAKIVDDQTETIRKLKEGLQERDEQTRRLREETLQAQRQFEARLEEETAPLREQKEHLDQLSSRKEELELLLEDREAELEEVKREHSTMNRKWQDKAELLTRLESQVRRMKENFDIKEKVLMEEKERAQQEHRAAVEKLHSMDDAFRRQMEALQVSHQAELLQLAGDKQKDVELARQRVLQVEEEMRQLLEETESRRRTMDEKMRLLTSVLKDF</sequence>
<dbReference type="FunFam" id="3.80.10.10:FF:000148">
    <property type="entry name" value="Leucine rich repeat and coiled-coil centrosomal protein 1"/>
    <property type="match status" value="1"/>
</dbReference>
<dbReference type="Pfam" id="PF12799">
    <property type="entry name" value="LRR_4"/>
    <property type="match status" value="1"/>
</dbReference>
<evidence type="ECO:0000256" key="5">
    <source>
        <dbReference type="ARBA" id="ARBA00022737"/>
    </source>
</evidence>
<dbReference type="Ensembl" id="ENSPKIT00000018851.1">
    <property type="protein sequence ID" value="ENSPKIP00000037870.1"/>
    <property type="gene ID" value="ENSPKIG00000015894.1"/>
</dbReference>
<evidence type="ECO:0000256" key="3">
    <source>
        <dbReference type="ARBA" id="ARBA00022614"/>
    </source>
</evidence>
<dbReference type="PANTHER" id="PTHR15454">
    <property type="entry name" value="NISCHARIN RELATED"/>
    <property type="match status" value="1"/>
</dbReference>
<dbReference type="PROSITE" id="PS51450">
    <property type="entry name" value="LRR"/>
    <property type="match status" value="4"/>
</dbReference>
<evidence type="ECO:0000256" key="6">
    <source>
        <dbReference type="ARBA" id="ARBA00022776"/>
    </source>
</evidence>
<dbReference type="FunFam" id="3.80.10.10:FF:000171">
    <property type="entry name" value="Leucine rich repeat and coiled-coil centrosomal protein 1"/>
    <property type="match status" value="1"/>
</dbReference>
<dbReference type="RefSeq" id="XP_023671947.1">
    <property type="nucleotide sequence ID" value="XM_023816179.2"/>
</dbReference>
<evidence type="ECO:0000256" key="13">
    <source>
        <dbReference type="SAM" id="Coils"/>
    </source>
</evidence>
<reference evidence="15" key="2">
    <citation type="submission" date="2025-09" db="UniProtKB">
        <authorList>
            <consortium name="Ensembl"/>
        </authorList>
    </citation>
    <scope>IDENTIFICATION</scope>
</reference>
<dbReference type="Gene3D" id="3.80.10.10">
    <property type="entry name" value="Ribonuclease Inhibitor"/>
    <property type="match status" value="2"/>
</dbReference>
<dbReference type="InterPro" id="IPR025875">
    <property type="entry name" value="Leu-rich_rpt_4"/>
</dbReference>
<evidence type="ECO:0000256" key="12">
    <source>
        <dbReference type="ARBA" id="ARBA00067351"/>
    </source>
</evidence>
<dbReference type="AlphaFoldDB" id="A0A3B3T5C8"/>
<keyword evidence="2" id="KW-0963">Cytoplasm</keyword>
<reference evidence="15" key="1">
    <citation type="submission" date="2025-08" db="UniProtKB">
        <authorList>
            <consortium name="Ensembl"/>
        </authorList>
    </citation>
    <scope>IDENTIFICATION</scope>
</reference>
<name>A0A3B3T5C8_9TELE</name>
<accession>A0A3B3T5C8</accession>
<evidence type="ECO:0000313" key="16">
    <source>
        <dbReference type="Proteomes" id="UP000261540"/>
    </source>
</evidence>
<dbReference type="GO" id="GO:0005814">
    <property type="term" value="C:centriole"/>
    <property type="evidence" value="ECO:0007669"/>
    <property type="project" value="UniProtKB-SubCell"/>
</dbReference>
<dbReference type="GO" id="GO:0005737">
    <property type="term" value="C:cytoplasm"/>
    <property type="evidence" value="ECO:0007669"/>
    <property type="project" value="TreeGrafter"/>
</dbReference>
<evidence type="ECO:0000256" key="4">
    <source>
        <dbReference type="ARBA" id="ARBA00022618"/>
    </source>
</evidence>
<evidence type="ECO:0000256" key="8">
    <source>
        <dbReference type="ARBA" id="ARBA00023212"/>
    </source>
</evidence>
<feature type="compositionally biased region" description="Low complexity" evidence="14">
    <location>
        <begin position="273"/>
        <end position="284"/>
    </location>
</feature>
<dbReference type="SUPFAM" id="SSF52058">
    <property type="entry name" value="L domain-like"/>
    <property type="match status" value="1"/>
</dbReference>
<feature type="compositionally biased region" description="Basic and acidic residues" evidence="14">
    <location>
        <begin position="289"/>
        <end position="308"/>
    </location>
</feature>
<dbReference type="GeneID" id="111846200"/>
<dbReference type="GO" id="GO:0051301">
    <property type="term" value="P:cell division"/>
    <property type="evidence" value="ECO:0007669"/>
    <property type="project" value="UniProtKB-KW"/>
</dbReference>
<keyword evidence="5" id="KW-0677">Repeat</keyword>
<comment type="function">
    <text evidence="10">Required for the organization of the mitotic spindle. Maintains the structural integrity of centrosomes during mitosis.</text>
</comment>
<keyword evidence="9" id="KW-0131">Cell cycle</keyword>
<dbReference type="PANTHER" id="PTHR15454:SF34">
    <property type="entry name" value="LEUCINE-RICH REPEAT AND COILED-COIL DOMAIN-CONTAINING PROTEIN 1"/>
    <property type="match status" value="1"/>
</dbReference>
<keyword evidence="8" id="KW-0206">Cytoskeleton</keyword>